<evidence type="ECO:0000256" key="1">
    <source>
        <dbReference type="SAM" id="Phobius"/>
    </source>
</evidence>
<evidence type="ECO:0000313" key="3">
    <source>
        <dbReference type="Proteomes" id="UP000561011"/>
    </source>
</evidence>
<dbReference type="AlphaFoldDB" id="A0A853EY17"/>
<keyword evidence="1" id="KW-0812">Transmembrane</keyword>
<dbReference type="EMBL" id="JACBYE010000073">
    <property type="protein sequence ID" value="NYS95419.1"/>
    <property type="molecule type" value="Genomic_DNA"/>
</dbReference>
<protein>
    <submittedName>
        <fullName evidence="2">Uncharacterized protein</fullName>
    </submittedName>
</protein>
<organism evidence="2 3">
    <name type="scientific">Sanguibacter inulinus</name>
    <dbReference type="NCBI Taxonomy" id="60922"/>
    <lineage>
        <taxon>Bacteria</taxon>
        <taxon>Bacillati</taxon>
        <taxon>Actinomycetota</taxon>
        <taxon>Actinomycetes</taxon>
        <taxon>Micrococcales</taxon>
        <taxon>Sanguibacteraceae</taxon>
        <taxon>Sanguibacter</taxon>
    </lineage>
</organism>
<keyword evidence="3" id="KW-1185">Reference proteome</keyword>
<evidence type="ECO:0000313" key="2">
    <source>
        <dbReference type="EMBL" id="NYS95419.1"/>
    </source>
</evidence>
<proteinExistence type="predicted"/>
<keyword evidence="1" id="KW-1133">Transmembrane helix</keyword>
<feature type="transmembrane region" description="Helical" evidence="1">
    <location>
        <begin position="58"/>
        <end position="77"/>
    </location>
</feature>
<name>A0A853EY17_9MICO</name>
<keyword evidence="1" id="KW-0472">Membrane</keyword>
<comment type="caution">
    <text evidence="2">The sequence shown here is derived from an EMBL/GenBank/DDBJ whole genome shotgun (WGS) entry which is preliminary data.</text>
</comment>
<dbReference type="Proteomes" id="UP000561011">
    <property type="component" value="Unassembled WGS sequence"/>
</dbReference>
<accession>A0A853EY17</accession>
<gene>
    <name evidence="2" type="ORF">HZZ10_18090</name>
</gene>
<reference evidence="2 3" key="1">
    <citation type="submission" date="2020-07" db="EMBL/GenBank/DDBJ databases">
        <title>MOT database genomes.</title>
        <authorList>
            <person name="Joseph S."/>
            <person name="Aduse-Opoku J."/>
            <person name="Hashim A."/>
            <person name="Wade W."/>
            <person name="Curtis M."/>
        </authorList>
    </citation>
    <scope>NUCLEOTIDE SEQUENCE [LARGE SCALE GENOMIC DNA]</scope>
    <source>
        <strain evidence="2 3">DSM 100099</strain>
    </source>
</reference>
<sequence>MDSWPLPAQWAVLVVLAWAVAAGSWRQTLARARADGAEPATWSGRLRMVVKDLGLTDWAFVALFAAFFVPLLVRTLTGA</sequence>
<dbReference type="RefSeq" id="WP_056127030.1">
    <property type="nucleotide sequence ID" value="NZ_JACBYE010000073.1"/>
</dbReference>